<dbReference type="EMBL" id="JAKJLQ010000001">
    <property type="protein sequence ID" value="MDF6099654.1"/>
    <property type="molecule type" value="Genomic_DNA"/>
</dbReference>
<evidence type="ECO:0000313" key="2">
    <source>
        <dbReference type="Proteomes" id="UP001152308"/>
    </source>
</evidence>
<comment type="caution">
    <text evidence="1">The sequence shown here is derived from an EMBL/GenBank/DDBJ whole genome shotgun (WGS) entry which is preliminary data.</text>
</comment>
<accession>A0ABT6BRG3</accession>
<dbReference type="CDD" id="cd07067">
    <property type="entry name" value="HP_PGM_like"/>
    <property type="match status" value="1"/>
</dbReference>
<dbReference type="RefSeq" id="WP_058252659.1">
    <property type="nucleotide sequence ID" value="NZ_CBDRMI010000001.1"/>
</dbReference>
<evidence type="ECO:0000313" key="1">
    <source>
        <dbReference type="EMBL" id="MDF6099654.1"/>
    </source>
</evidence>
<dbReference type="PANTHER" id="PTHR48100:SF51">
    <property type="entry name" value="PHOSPHOGLYCERATE MUTASE"/>
    <property type="match status" value="1"/>
</dbReference>
<dbReference type="Pfam" id="PF00300">
    <property type="entry name" value="His_Phos_1"/>
    <property type="match status" value="1"/>
</dbReference>
<dbReference type="InterPro" id="IPR013078">
    <property type="entry name" value="His_Pase_superF_clade-1"/>
</dbReference>
<keyword evidence="2" id="KW-1185">Reference proteome</keyword>
<reference evidence="1" key="1">
    <citation type="journal article" date="2022" name="Data Brief">
        <title>Draft genome sequence data of Gordonia hongkongensis strain EUFUS-Z928 isolated from the octocoral Eunicea fusca.</title>
        <authorList>
            <person name="Sanchez-Suarez J."/>
            <person name="Diaz L."/>
            <person name="Melo-Bolivar J."/>
            <person name="Villamil L."/>
        </authorList>
    </citation>
    <scope>NUCLEOTIDE SEQUENCE</scope>
    <source>
        <strain evidence="1">EUFUS-Z928</strain>
    </source>
</reference>
<organism evidence="1 2">
    <name type="scientific">Gordonia hongkongensis</name>
    <dbReference type="NCBI Taxonomy" id="1701090"/>
    <lineage>
        <taxon>Bacteria</taxon>
        <taxon>Bacillati</taxon>
        <taxon>Actinomycetota</taxon>
        <taxon>Actinomycetes</taxon>
        <taxon>Mycobacteriales</taxon>
        <taxon>Gordoniaceae</taxon>
        <taxon>Gordonia</taxon>
    </lineage>
</organism>
<dbReference type="Proteomes" id="UP001152308">
    <property type="component" value="Unassembled WGS sequence"/>
</dbReference>
<gene>
    <name evidence="1" type="ORF">L2299_01145</name>
</gene>
<proteinExistence type="predicted"/>
<reference evidence="1" key="2">
    <citation type="submission" date="2022-01" db="EMBL/GenBank/DDBJ databases">
        <authorList>
            <person name="Sanchez-Suarez J."/>
            <person name="Villamil L."/>
            <person name="Diaz L.E."/>
        </authorList>
    </citation>
    <scope>NUCLEOTIDE SEQUENCE</scope>
    <source>
        <strain evidence="1">EUFUS-Z928</strain>
    </source>
</reference>
<dbReference type="SMART" id="SM00855">
    <property type="entry name" value="PGAM"/>
    <property type="match status" value="1"/>
</dbReference>
<protein>
    <submittedName>
        <fullName evidence="1">Histidine phosphatase family protein</fullName>
    </submittedName>
</protein>
<dbReference type="InterPro" id="IPR029033">
    <property type="entry name" value="His_PPase_superfam"/>
</dbReference>
<dbReference type="Gene3D" id="3.40.50.1240">
    <property type="entry name" value="Phosphoglycerate mutase-like"/>
    <property type="match status" value="1"/>
</dbReference>
<dbReference type="SUPFAM" id="SSF53254">
    <property type="entry name" value="Phosphoglycerate mutase-like"/>
    <property type="match status" value="1"/>
</dbReference>
<dbReference type="PANTHER" id="PTHR48100">
    <property type="entry name" value="BROAD-SPECIFICITY PHOSPHATASE YOR283W-RELATED"/>
    <property type="match status" value="1"/>
</dbReference>
<sequence>MHTIVHMMRHGEVDNPDGILYGRLPGFRLSGDGQAQARKVADTLADHDVKAVFASPLQRAQETATPIAAAHGVPILTNDDLIEADNVFEGLKVSVGDGALSKPRHWPKLRDPFTPSWGEPYIQLAHRMLAAANKARDAARGHEAVCVSHQLPVYTLRRFLEGQRLWHDPRRRQCSLASLTSLIYDDDALVDIIYSEPAGSSDPLATGA</sequence>
<dbReference type="InterPro" id="IPR050275">
    <property type="entry name" value="PGM_Phosphatase"/>
</dbReference>
<name>A0ABT6BRG3_9ACTN</name>